<dbReference type="Pfam" id="PF03188">
    <property type="entry name" value="Cytochrom_B561"/>
    <property type="match status" value="1"/>
</dbReference>
<dbReference type="EMBL" id="QCYY01002439">
    <property type="protein sequence ID" value="ROT70344.1"/>
    <property type="molecule type" value="Genomic_DNA"/>
</dbReference>
<comment type="caution">
    <text evidence="14">The sequence shown here is derived from an EMBL/GenBank/DDBJ whole genome shotgun (WGS) entry which is preliminary data.</text>
</comment>
<dbReference type="GO" id="GO:0016020">
    <property type="term" value="C:membrane"/>
    <property type="evidence" value="ECO:0007669"/>
    <property type="project" value="UniProtKB-SubCell"/>
</dbReference>
<dbReference type="PROSITE" id="PS50939">
    <property type="entry name" value="CYTOCHROME_B561"/>
    <property type="match status" value="1"/>
</dbReference>
<keyword evidence="15" id="KW-1185">Reference proteome</keyword>
<dbReference type="PANTHER" id="PTHR10106">
    <property type="entry name" value="CYTOCHROME B561-RELATED"/>
    <property type="match status" value="1"/>
</dbReference>
<keyword evidence="6" id="KW-0479">Metal-binding</keyword>
<evidence type="ECO:0000256" key="7">
    <source>
        <dbReference type="ARBA" id="ARBA00022982"/>
    </source>
</evidence>
<dbReference type="GO" id="GO:0016491">
    <property type="term" value="F:oxidoreductase activity"/>
    <property type="evidence" value="ECO:0007669"/>
    <property type="project" value="InterPro"/>
</dbReference>
<dbReference type="AlphaFoldDB" id="A0A423T1H6"/>
<evidence type="ECO:0000256" key="11">
    <source>
        <dbReference type="SAM" id="Phobius"/>
    </source>
</evidence>
<keyword evidence="3" id="KW-0813">Transport</keyword>
<keyword evidence="8 11" id="KW-1133">Transmembrane helix</keyword>
<feature type="transmembrane region" description="Helical" evidence="11">
    <location>
        <begin position="187"/>
        <end position="211"/>
    </location>
</feature>
<feature type="transmembrane region" description="Helical" evidence="11">
    <location>
        <begin position="76"/>
        <end position="99"/>
    </location>
</feature>
<keyword evidence="7" id="KW-0249">Electron transport</keyword>
<evidence type="ECO:0000256" key="1">
    <source>
        <dbReference type="ARBA" id="ARBA00001970"/>
    </source>
</evidence>
<name>A0A423T1H6_PENVA</name>
<gene>
    <name evidence="14" type="ORF">C7M84_011374</name>
</gene>
<feature type="transmembrane region" description="Helical" evidence="11">
    <location>
        <begin position="152"/>
        <end position="175"/>
    </location>
</feature>
<dbReference type="InterPro" id="IPR006593">
    <property type="entry name" value="Cyt_b561/ferric_Rdtase_TM"/>
</dbReference>
<keyword evidence="9" id="KW-0408">Iron</keyword>
<feature type="domain" description="Cytochrome b561" evidence="13">
    <location>
        <begin position="42"/>
        <end position="258"/>
    </location>
</feature>
<keyword evidence="4" id="KW-0349">Heme</keyword>
<evidence type="ECO:0000313" key="14">
    <source>
        <dbReference type="EMBL" id="ROT70344.1"/>
    </source>
</evidence>
<keyword evidence="5 11" id="KW-0812">Transmembrane</keyword>
<evidence type="ECO:0000256" key="5">
    <source>
        <dbReference type="ARBA" id="ARBA00022692"/>
    </source>
</evidence>
<protein>
    <submittedName>
        <fullName evidence="14">Putative cytochrome b reductase 1 isoform X1</fullName>
    </submittedName>
</protein>
<dbReference type="Proteomes" id="UP000283509">
    <property type="component" value="Unassembled WGS sequence"/>
</dbReference>
<dbReference type="GO" id="GO:0046872">
    <property type="term" value="F:metal ion binding"/>
    <property type="evidence" value="ECO:0007669"/>
    <property type="project" value="UniProtKB-KW"/>
</dbReference>
<reference evidence="14 15" key="2">
    <citation type="submission" date="2019-01" db="EMBL/GenBank/DDBJ databases">
        <title>The decoding of complex shrimp genome reveals the adaptation for benthos swimmer, frequently molting mechanism and breeding impact on genome.</title>
        <authorList>
            <person name="Sun Y."/>
            <person name="Gao Y."/>
            <person name="Yu Y."/>
        </authorList>
    </citation>
    <scope>NUCLEOTIDE SEQUENCE [LARGE SCALE GENOMIC DNA]</scope>
    <source>
        <tissue evidence="14">Muscle</tissue>
    </source>
</reference>
<feature type="chain" id="PRO_5019446516" evidence="12">
    <location>
        <begin position="26"/>
        <end position="274"/>
    </location>
</feature>
<keyword evidence="12" id="KW-0732">Signal</keyword>
<keyword evidence="10 11" id="KW-0472">Membrane</keyword>
<comment type="cofactor">
    <cofactor evidence="1">
        <name>heme b</name>
        <dbReference type="ChEBI" id="CHEBI:60344"/>
    </cofactor>
</comment>
<evidence type="ECO:0000256" key="4">
    <source>
        <dbReference type="ARBA" id="ARBA00022617"/>
    </source>
</evidence>
<comment type="subcellular location">
    <subcellularLocation>
        <location evidence="2">Membrane</location>
        <topology evidence="2">Multi-pass membrane protein</topology>
    </subcellularLocation>
</comment>
<dbReference type="OrthoDB" id="907479at2759"/>
<evidence type="ECO:0000256" key="12">
    <source>
        <dbReference type="SAM" id="SignalP"/>
    </source>
</evidence>
<dbReference type="STRING" id="6689.A0A423T1H6"/>
<dbReference type="Gene3D" id="1.20.120.1770">
    <property type="match status" value="1"/>
</dbReference>
<evidence type="ECO:0000256" key="8">
    <source>
        <dbReference type="ARBA" id="ARBA00022989"/>
    </source>
</evidence>
<sequence>MLKLRTSQLVLSLHVLVLQIFRIEGGALQLDNSNFDQIIAPRPSPNPKAGTANKCIATADRPSSSLSKFPPSLSKFLTLVALVWPADAPPLPAAMLVYRLFRCCNKLTAKLLHTFLYLLAVPCIVVGVITVFDSHNLRVPPIPNLYSLHSWLGLVTVGLFALQLVVGFFSFWLLLCCEQGTASFRSGLVPVHATFGIITFMLAIATCVTGYTEKAFFVMRDPETKNFTYSLMGNEAIIINTQAAALAALGILVPVMVALRPFRRRWSERLTEHL</sequence>
<evidence type="ECO:0000256" key="9">
    <source>
        <dbReference type="ARBA" id="ARBA00023004"/>
    </source>
</evidence>
<reference evidence="14 15" key="1">
    <citation type="submission" date="2018-04" db="EMBL/GenBank/DDBJ databases">
        <authorList>
            <person name="Zhang X."/>
            <person name="Yuan J."/>
            <person name="Li F."/>
            <person name="Xiang J."/>
        </authorList>
    </citation>
    <scope>NUCLEOTIDE SEQUENCE [LARGE SCALE GENOMIC DNA]</scope>
    <source>
        <tissue evidence="14">Muscle</tissue>
    </source>
</reference>
<dbReference type="SMART" id="SM00665">
    <property type="entry name" value="B561"/>
    <property type="match status" value="1"/>
</dbReference>
<evidence type="ECO:0000256" key="6">
    <source>
        <dbReference type="ARBA" id="ARBA00022723"/>
    </source>
</evidence>
<dbReference type="FunFam" id="1.20.120.1770:FF:000001">
    <property type="entry name" value="Cytochrome b reductase 1"/>
    <property type="match status" value="1"/>
</dbReference>
<organism evidence="14 15">
    <name type="scientific">Penaeus vannamei</name>
    <name type="common">Whiteleg shrimp</name>
    <name type="synonym">Litopenaeus vannamei</name>
    <dbReference type="NCBI Taxonomy" id="6689"/>
    <lineage>
        <taxon>Eukaryota</taxon>
        <taxon>Metazoa</taxon>
        <taxon>Ecdysozoa</taxon>
        <taxon>Arthropoda</taxon>
        <taxon>Crustacea</taxon>
        <taxon>Multicrustacea</taxon>
        <taxon>Malacostraca</taxon>
        <taxon>Eumalacostraca</taxon>
        <taxon>Eucarida</taxon>
        <taxon>Decapoda</taxon>
        <taxon>Dendrobranchiata</taxon>
        <taxon>Penaeoidea</taxon>
        <taxon>Penaeidae</taxon>
        <taxon>Penaeus</taxon>
    </lineage>
</organism>
<dbReference type="PANTHER" id="PTHR10106:SF24">
    <property type="entry name" value="NO EXTENDED MEMORY, ISOFORM A"/>
    <property type="match status" value="1"/>
</dbReference>
<evidence type="ECO:0000256" key="10">
    <source>
        <dbReference type="ARBA" id="ARBA00023136"/>
    </source>
</evidence>
<dbReference type="InterPro" id="IPR043205">
    <property type="entry name" value="CYB561/CYBRD1-like"/>
</dbReference>
<accession>A0A423T1H6</accession>
<feature type="transmembrane region" description="Helical" evidence="11">
    <location>
        <begin position="237"/>
        <end position="259"/>
    </location>
</feature>
<proteinExistence type="predicted"/>
<evidence type="ECO:0000256" key="2">
    <source>
        <dbReference type="ARBA" id="ARBA00004141"/>
    </source>
</evidence>
<evidence type="ECO:0000313" key="15">
    <source>
        <dbReference type="Proteomes" id="UP000283509"/>
    </source>
</evidence>
<evidence type="ECO:0000259" key="13">
    <source>
        <dbReference type="PROSITE" id="PS50939"/>
    </source>
</evidence>
<feature type="signal peptide" evidence="12">
    <location>
        <begin position="1"/>
        <end position="25"/>
    </location>
</feature>
<evidence type="ECO:0000256" key="3">
    <source>
        <dbReference type="ARBA" id="ARBA00022448"/>
    </source>
</evidence>
<feature type="transmembrane region" description="Helical" evidence="11">
    <location>
        <begin position="111"/>
        <end position="132"/>
    </location>
</feature>